<dbReference type="AlphaFoldDB" id="A0A4Q7PHK4"/>
<gene>
    <name evidence="1" type="ORF">EV197_1265</name>
</gene>
<evidence type="ECO:0000313" key="2">
    <source>
        <dbReference type="Proteomes" id="UP000292262"/>
    </source>
</evidence>
<accession>A0A4Q7PHK4</accession>
<keyword evidence="2" id="KW-1185">Reference proteome</keyword>
<evidence type="ECO:0000313" key="1">
    <source>
        <dbReference type="EMBL" id="RZT00035.1"/>
    </source>
</evidence>
<dbReference type="EMBL" id="SGXE01000001">
    <property type="protein sequence ID" value="RZT00035.1"/>
    <property type="molecule type" value="Genomic_DNA"/>
</dbReference>
<organism evidence="1 2">
    <name type="scientific">Aquimarina brevivitae</name>
    <dbReference type="NCBI Taxonomy" id="323412"/>
    <lineage>
        <taxon>Bacteria</taxon>
        <taxon>Pseudomonadati</taxon>
        <taxon>Bacteroidota</taxon>
        <taxon>Flavobacteriia</taxon>
        <taxon>Flavobacteriales</taxon>
        <taxon>Flavobacteriaceae</taxon>
        <taxon>Aquimarina</taxon>
    </lineage>
</organism>
<protein>
    <recommendedName>
        <fullName evidence="3">Arsenate reductase-like glutaredoxin family protein</fullName>
    </recommendedName>
</protein>
<comment type="caution">
    <text evidence="1">The sequence shown here is derived from an EMBL/GenBank/DDBJ whole genome shotgun (WGS) entry which is preliminary data.</text>
</comment>
<dbReference type="Gene3D" id="3.40.30.10">
    <property type="entry name" value="Glutaredoxin"/>
    <property type="match status" value="1"/>
</dbReference>
<evidence type="ECO:0008006" key="3">
    <source>
        <dbReference type="Google" id="ProtNLM"/>
    </source>
</evidence>
<dbReference type="SUPFAM" id="SSF52833">
    <property type="entry name" value="Thioredoxin-like"/>
    <property type="match status" value="1"/>
</dbReference>
<dbReference type="InterPro" id="IPR036249">
    <property type="entry name" value="Thioredoxin-like_sf"/>
</dbReference>
<name>A0A4Q7PHK4_9FLAO</name>
<dbReference type="Proteomes" id="UP000292262">
    <property type="component" value="Unassembled WGS sequence"/>
</dbReference>
<reference evidence="1 2" key="1">
    <citation type="submission" date="2019-02" db="EMBL/GenBank/DDBJ databases">
        <title>Genomic Encyclopedia of Type Strains, Phase IV (KMG-IV): sequencing the most valuable type-strain genomes for metagenomic binning, comparative biology and taxonomic classification.</title>
        <authorList>
            <person name="Goeker M."/>
        </authorList>
    </citation>
    <scope>NUCLEOTIDE SEQUENCE [LARGE SCALE GENOMIC DNA]</scope>
    <source>
        <strain evidence="1 2">DSM 17196</strain>
    </source>
</reference>
<sequence length="139" mass="15415">MNMGVLATDNNKVTLIYHSGTTLGKQTYAYVSASKKGILAIDASQTKITGTQWSEIAEGLKGSIKDLINQDHPDFKKEYGDKVDLYDEHHYLKILEKQPQLMANPIVIVDGKFYAIHSPSDFVKYLDPDSAGVSRNPAK</sequence>
<proteinExistence type="predicted"/>